<dbReference type="Proteomes" id="UP000265631">
    <property type="component" value="Unassembled WGS sequence"/>
</dbReference>
<reference evidence="1 2" key="1">
    <citation type="journal article" date="2018" name="PLoS Pathog.">
        <title>Evolution of structural diversity of trichothecenes, a family of toxins produced by plant pathogenic and entomopathogenic fungi.</title>
        <authorList>
            <person name="Proctor R.H."/>
            <person name="McCormick S.P."/>
            <person name="Kim H.S."/>
            <person name="Cardoza R.E."/>
            <person name="Stanley A.M."/>
            <person name="Lindo L."/>
            <person name="Kelly A."/>
            <person name="Brown D.W."/>
            <person name="Lee T."/>
            <person name="Vaughan M.M."/>
            <person name="Alexander N.J."/>
            <person name="Busman M."/>
            <person name="Gutierrez S."/>
        </authorList>
    </citation>
    <scope>NUCLEOTIDE SEQUENCE [LARGE SCALE GENOMIC DNA]</scope>
    <source>
        <strain evidence="1 2">NRRL 13405</strain>
    </source>
</reference>
<gene>
    <name evidence="1" type="ORF">FIE12Z_3852</name>
</gene>
<keyword evidence="2" id="KW-1185">Reference proteome</keyword>
<organism evidence="1 2">
    <name type="scientific">Fusarium flagelliforme</name>
    <dbReference type="NCBI Taxonomy" id="2675880"/>
    <lineage>
        <taxon>Eukaryota</taxon>
        <taxon>Fungi</taxon>
        <taxon>Dikarya</taxon>
        <taxon>Ascomycota</taxon>
        <taxon>Pezizomycotina</taxon>
        <taxon>Sordariomycetes</taxon>
        <taxon>Hypocreomycetidae</taxon>
        <taxon>Hypocreales</taxon>
        <taxon>Nectriaceae</taxon>
        <taxon>Fusarium</taxon>
        <taxon>Fusarium incarnatum-equiseti species complex</taxon>
    </lineage>
</organism>
<proteinExistence type="predicted"/>
<name>A0A395MVG0_9HYPO</name>
<dbReference type="EMBL" id="PXXK01000089">
    <property type="protein sequence ID" value="RFN51891.1"/>
    <property type="molecule type" value="Genomic_DNA"/>
</dbReference>
<comment type="caution">
    <text evidence="1">The sequence shown here is derived from an EMBL/GenBank/DDBJ whole genome shotgun (WGS) entry which is preliminary data.</text>
</comment>
<sequence length="645" mass="74688">MSAKRDITDLPPELRQQIFAEYFKVQGGYAYDVESDKLRNAADSTPIDLSLMYTCRSIADDCKQLPLTVNNVHFSTVYREDWRSLAACFNVAATYYRVLQENIVLHLSHLITTEMHEQIEGEFPSFRSKFEEGRREHFRFWHDGEDPPSAEALHNANASDDVQQSTCGLTEVFYREMIWEPMYHSPTGYRGYAHADQRPWLYQRERCLRNVSGTHLRFWDSIYNNWDDTASSEFHRCLPQLLALIADQNPKEFANRVYMHLPHWRDTHPAEEFLHMKLGLECWAIPSWPQLSIFLERLGLPDTLWTLPDTWSYDHQFMEDLIDAVGTTHHPHQYENPPVDFHLRIRERARFSAAAAAIRFVGLLPYHQREQLRTISLHEDLPAVNIVSLHGHGLIPLLRENTHLKVQRRVSIVDCMMNLYPPIRLVQNCLLRGLPSKSIGESFVSNLSYWLLDALTVANAGTLSNSFSLQLDSGPYADFCTEAFEQLVHGSIARVRAWEHGLETGLVRHESNEAIRCLTRKFAYASEPGFEEAVMQLVNQSSSVLRCNFNPGLPHERQKTLDKVSDRCLEMGYDAWEYWYTTRDLGHVKLPDHLSEVDRVARVYDIQSGDQYLESQGRVLSTVRGVDDTLQQMKDEGYLLQPWPM</sequence>
<dbReference type="OrthoDB" id="5062850at2759"/>
<dbReference type="AlphaFoldDB" id="A0A395MVG0"/>
<protein>
    <submittedName>
        <fullName evidence="1">Uncharacterized protein</fullName>
    </submittedName>
</protein>
<evidence type="ECO:0000313" key="1">
    <source>
        <dbReference type="EMBL" id="RFN51891.1"/>
    </source>
</evidence>
<evidence type="ECO:0000313" key="2">
    <source>
        <dbReference type="Proteomes" id="UP000265631"/>
    </source>
</evidence>
<accession>A0A395MVG0</accession>